<gene>
    <name evidence="1" type="ORF">A3F25_02005</name>
</gene>
<name>A0A1F8G495_9BACT</name>
<evidence type="ECO:0000313" key="1">
    <source>
        <dbReference type="EMBL" id="OGN20177.1"/>
    </source>
</evidence>
<accession>A0A1F8G495</accession>
<dbReference type="Proteomes" id="UP000177478">
    <property type="component" value="Unassembled WGS sequence"/>
</dbReference>
<reference evidence="1 2" key="1">
    <citation type="journal article" date="2016" name="Nat. Commun.">
        <title>Thousands of microbial genomes shed light on interconnected biogeochemical processes in an aquifer system.</title>
        <authorList>
            <person name="Anantharaman K."/>
            <person name="Brown C.T."/>
            <person name="Hug L.A."/>
            <person name="Sharon I."/>
            <person name="Castelle C.J."/>
            <person name="Probst A.J."/>
            <person name="Thomas B.C."/>
            <person name="Singh A."/>
            <person name="Wilkins M.J."/>
            <person name="Karaoz U."/>
            <person name="Brodie E.L."/>
            <person name="Williams K.H."/>
            <person name="Hubbard S.S."/>
            <person name="Banfield J.F."/>
        </authorList>
    </citation>
    <scope>NUCLEOTIDE SEQUENCE [LARGE SCALE GENOMIC DNA]</scope>
</reference>
<evidence type="ECO:0000313" key="2">
    <source>
        <dbReference type="Proteomes" id="UP000177478"/>
    </source>
</evidence>
<sequence>MLEKTPGSNPDAKRITSAFLPEEQEQLQALVNIFIEESSNLEDYADIYGQAEITKDQIRVTELREKFAKKDSPQDKRNKFYSQILEMIVRDFGNNWLPGYFSKASEYDDYFNGTDLVWELRSETGTVQRIAIDVTSGGTDYHNKVEKAKLALSTSGKFQTVKYFTSEMEELAGEVSLPKIVIGIERHKLIKLARLYLQLVNAHGSLKDKIYRNIVAFDLGQDLVNETTEQLDNWQSVIEKNINIATEQAATFTKEEEKQKIRIRISRLSEMLEQLKAIKETILAGVKKKDPRTGE</sequence>
<dbReference type="EMBL" id="MGKD01000007">
    <property type="protein sequence ID" value="OGN20177.1"/>
    <property type="molecule type" value="Genomic_DNA"/>
</dbReference>
<dbReference type="STRING" id="1802689.A3F25_02005"/>
<comment type="caution">
    <text evidence="1">The sequence shown here is derived from an EMBL/GenBank/DDBJ whole genome shotgun (WGS) entry which is preliminary data.</text>
</comment>
<protein>
    <submittedName>
        <fullName evidence="1">Uncharacterized protein</fullName>
    </submittedName>
</protein>
<proteinExistence type="predicted"/>
<organism evidence="1 2">
    <name type="scientific">Candidatus Yanofskybacteria bacterium RIFCSPHIGHO2_12_FULL_45_19b</name>
    <dbReference type="NCBI Taxonomy" id="1802689"/>
    <lineage>
        <taxon>Bacteria</taxon>
        <taxon>Candidatus Yanofskyibacteriota</taxon>
    </lineage>
</organism>
<dbReference type="AlphaFoldDB" id="A0A1F8G495"/>